<feature type="region of interest" description="Disordered" evidence="1">
    <location>
        <begin position="1"/>
        <end position="25"/>
    </location>
</feature>
<protein>
    <recommendedName>
        <fullName evidence="4">Transcriptional regulator</fullName>
    </recommendedName>
</protein>
<comment type="caution">
    <text evidence="2">The sequence shown here is derived from an EMBL/GenBank/DDBJ whole genome shotgun (WGS) entry which is preliminary data.</text>
</comment>
<keyword evidence="3" id="KW-1185">Reference proteome</keyword>
<dbReference type="RefSeq" id="WP_315946902.1">
    <property type="nucleotide sequence ID" value="NZ_JAWCUA010000007.1"/>
</dbReference>
<evidence type="ECO:0000313" key="3">
    <source>
        <dbReference type="Proteomes" id="UP001257914"/>
    </source>
</evidence>
<name>A0ABU3R0T1_9GAMM</name>
<proteinExistence type="predicted"/>
<accession>A0ABU3R0T1</accession>
<dbReference type="Proteomes" id="UP001257914">
    <property type="component" value="Unassembled WGS sequence"/>
</dbReference>
<evidence type="ECO:0000256" key="1">
    <source>
        <dbReference type="SAM" id="MobiDB-lite"/>
    </source>
</evidence>
<gene>
    <name evidence="2" type="ORF">RT723_09795</name>
</gene>
<organism evidence="2 3">
    <name type="scientific">Psychrosphaera aquimarina</name>
    <dbReference type="NCBI Taxonomy" id="2044854"/>
    <lineage>
        <taxon>Bacteria</taxon>
        <taxon>Pseudomonadati</taxon>
        <taxon>Pseudomonadota</taxon>
        <taxon>Gammaproteobacteria</taxon>
        <taxon>Alteromonadales</taxon>
        <taxon>Pseudoalteromonadaceae</taxon>
        <taxon>Psychrosphaera</taxon>
    </lineage>
</organism>
<reference evidence="2 3" key="1">
    <citation type="submission" date="2023-10" db="EMBL/GenBank/DDBJ databases">
        <title>Psychrosphaera aquimaarina strain SW33 isolated from seawater.</title>
        <authorList>
            <person name="Bayburt H."/>
            <person name="Kim J.M."/>
            <person name="Choi B.J."/>
            <person name="Jeon C.O."/>
        </authorList>
    </citation>
    <scope>NUCLEOTIDE SEQUENCE [LARGE SCALE GENOMIC DNA]</scope>
    <source>
        <strain evidence="2 3">KCTC 52743</strain>
    </source>
</reference>
<evidence type="ECO:0000313" key="2">
    <source>
        <dbReference type="EMBL" id="MDU0113281.1"/>
    </source>
</evidence>
<evidence type="ECO:0008006" key="4">
    <source>
        <dbReference type="Google" id="ProtNLM"/>
    </source>
</evidence>
<feature type="compositionally biased region" description="Polar residues" evidence="1">
    <location>
        <begin position="1"/>
        <end position="22"/>
    </location>
</feature>
<dbReference type="EMBL" id="JAWCUA010000007">
    <property type="protein sequence ID" value="MDU0113281.1"/>
    <property type="molecule type" value="Genomic_DNA"/>
</dbReference>
<sequence>MENKNATLENQRSVNDIEPSNANKKRPPFKLELCLEELIKRGDAGMFELEALSAYGETCLHTTISALFNKHGLNFSRTPESHHHKRGGETRFTRYSLSGGESFTKAKALLKHYQVKRGVITL</sequence>